<dbReference type="AlphaFoldDB" id="A0A2H3DDD8"/>
<protein>
    <submittedName>
        <fullName evidence="1">Uncharacterized protein</fullName>
    </submittedName>
</protein>
<reference evidence="2" key="1">
    <citation type="journal article" date="2017" name="Nat. Ecol. Evol.">
        <title>Genome expansion and lineage-specific genetic innovations in the forest pathogenic fungi Armillaria.</title>
        <authorList>
            <person name="Sipos G."/>
            <person name="Prasanna A.N."/>
            <person name="Walter M.C."/>
            <person name="O'Connor E."/>
            <person name="Balint B."/>
            <person name="Krizsan K."/>
            <person name="Kiss B."/>
            <person name="Hess J."/>
            <person name="Varga T."/>
            <person name="Slot J."/>
            <person name="Riley R."/>
            <person name="Boka B."/>
            <person name="Rigling D."/>
            <person name="Barry K."/>
            <person name="Lee J."/>
            <person name="Mihaltcheva S."/>
            <person name="LaButti K."/>
            <person name="Lipzen A."/>
            <person name="Waldron R."/>
            <person name="Moloney N.M."/>
            <person name="Sperisen C."/>
            <person name="Kredics L."/>
            <person name="Vagvoelgyi C."/>
            <person name="Patrignani A."/>
            <person name="Fitzpatrick D."/>
            <person name="Nagy I."/>
            <person name="Doyle S."/>
            <person name="Anderson J.B."/>
            <person name="Grigoriev I.V."/>
            <person name="Gueldener U."/>
            <person name="Muensterkoetter M."/>
            <person name="Nagy L.G."/>
        </authorList>
    </citation>
    <scope>NUCLEOTIDE SEQUENCE [LARGE SCALE GENOMIC DNA]</scope>
    <source>
        <strain evidence="2">Ar21-2</strain>
    </source>
</reference>
<dbReference type="EMBL" id="KZ293660">
    <property type="protein sequence ID" value="PBK91814.1"/>
    <property type="molecule type" value="Genomic_DNA"/>
</dbReference>
<gene>
    <name evidence="1" type="ORF">ARMGADRAFT_1013606</name>
</gene>
<sequence length="93" mass="10812">MRLNDRFVPRTKPTLIKNAKIWTGLHNGTQSFEYSQLKAYGSSLKVVEASWTSILIWVITRRLNSRVPWLRSLDGLSTHDDTYLSLLLLLRRP</sequence>
<accession>A0A2H3DDD8</accession>
<organism evidence="1 2">
    <name type="scientific">Armillaria gallica</name>
    <name type="common">Bulbous honey fungus</name>
    <name type="synonym">Armillaria bulbosa</name>
    <dbReference type="NCBI Taxonomy" id="47427"/>
    <lineage>
        <taxon>Eukaryota</taxon>
        <taxon>Fungi</taxon>
        <taxon>Dikarya</taxon>
        <taxon>Basidiomycota</taxon>
        <taxon>Agaricomycotina</taxon>
        <taxon>Agaricomycetes</taxon>
        <taxon>Agaricomycetidae</taxon>
        <taxon>Agaricales</taxon>
        <taxon>Marasmiineae</taxon>
        <taxon>Physalacriaceae</taxon>
        <taxon>Armillaria</taxon>
    </lineage>
</organism>
<dbReference type="STRING" id="47427.A0A2H3DDD8"/>
<dbReference type="Proteomes" id="UP000217790">
    <property type="component" value="Unassembled WGS sequence"/>
</dbReference>
<evidence type="ECO:0000313" key="1">
    <source>
        <dbReference type="EMBL" id="PBK91814.1"/>
    </source>
</evidence>
<name>A0A2H3DDD8_ARMGA</name>
<keyword evidence="2" id="KW-1185">Reference proteome</keyword>
<evidence type="ECO:0000313" key="2">
    <source>
        <dbReference type="Proteomes" id="UP000217790"/>
    </source>
</evidence>
<dbReference type="OrthoDB" id="10258955at2759"/>
<proteinExistence type="predicted"/>
<dbReference type="InParanoid" id="A0A2H3DDD8"/>